<gene>
    <name evidence="1" type="ORF">KPL71_015668</name>
</gene>
<evidence type="ECO:0000313" key="2">
    <source>
        <dbReference type="Proteomes" id="UP000829398"/>
    </source>
</evidence>
<organism evidence="1 2">
    <name type="scientific">Citrus sinensis</name>
    <name type="common">Sweet orange</name>
    <name type="synonym">Citrus aurantium var. sinensis</name>
    <dbReference type="NCBI Taxonomy" id="2711"/>
    <lineage>
        <taxon>Eukaryota</taxon>
        <taxon>Viridiplantae</taxon>
        <taxon>Streptophyta</taxon>
        <taxon>Embryophyta</taxon>
        <taxon>Tracheophyta</taxon>
        <taxon>Spermatophyta</taxon>
        <taxon>Magnoliopsida</taxon>
        <taxon>eudicotyledons</taxon>
        <taxon>Gunneridae</taxon>
        <taxon>Pentapetalae</taxon>
        <taxon>rosids</taxon>
        <taxon>malvids</taxon>
        <taxon>Sapindales</taxon>
        <taxon>Rutaceae</taxon>
        <taxon>Aurantioideae</taxon>
        <taxon>Citrus</taxon>
    </lineage>
</organism>
<dbReference type="Proteomes" id="UP000829398">
    <property type="component" value="Chromosome 5"/>
</dbReference>
<reference evidence="2" key="1">
    <citation type="journal article" date="2023" name="Hortic. Res.">
        <title>A chromosome-level phased genome enabling allele-level studies in sweet orange: a case study on citrus Huanglongbing tolerance.</title>
        <authorList>
            <person name="Wu B."/>
            <person name="Yu Q."/>
            <person name="Deng Z."/>
            <person name="Duan Y."/>
            <person name="Luo F."/>
            <person name="Gmitter F. Jr."/>
        </authorList>
    </citation>
    <scope>NUCLEOTIDE SEQUENCE [LARGE SCALE GENOMIC DNA]</scope>
    <source>
        <strain evidence="2">cv. Valencia</strain>
    </source>
</reference>
<evidence type="ECO:0000313" key="1">
    <source>
        <dbReference type="EMBL" id="KAH9755121.1"/>
    </source>
</evidence>
<proteinExistence type="predicted"/>
<dbReference type="EMBL" id="CM039174">
    <property type="protein sequence ID" value="KAH9755121.1"/>
    <property type="molecule type" value="Genomic_DNA"/>
</dbReference>
<name>A0ACB8KLE7_CITSI</name>
<sequence length="726" mass="83239">MGDDHALEIAGIVTIKIKMFDGTIRTIGEAKKIGANLFMLKGETLQEADACVASNGEESTMMWHLKLGHMSKQDLIHFDIWESPDISMGDAKYMVTFIDDYSRRCWVYSIKKKSDVFSVFKEYKAHVKLEYGKRIKCLRTDNSGEYTDGKFLAFWKQEGIQRQFTVAYTPQQNGVAEQMNRTEQIRAMLRTAGLPNLLWAEAAKTVSYIVNRSPSTAIGLKIVVEMWTGKPADYSYLHAFGCLVYVMYNAQERTKLNAKSRRCIFLGYADGVKGYRLWDLTAHKIVISRDVIFIEDQLQKRDEDDSSVKEKSEIIPVYVENNPEDSDSSEAAPEHEEQKPVESEAPEVHRSTRERRPPTKAIGNKWVYKIKRDGNDQVERYRARFVVKGYAQKEGIDFNEIFSPVVRLTTVRVVLAMCATFDLHLEQLDVKTAFLHGELEEKIYMLQPEGFAETRKENLAYRLNKYLYGLKQAPRCWYKRFDSFIMSLGYNRLSSDHCAYYKRNNRKIWLSQKNYLKKILRRFNMHDCKPISTPLPVNFKLSSNMCPSNEAERKEMSRVPYASAVGSLMFTMICTRPDIAQAVGAVSRYMTNPLGEHWIAVKRILGYIKGTSDVALCYGGSEFTVKGYVDSDFAGDLDKMKSTTGYMFSLAGGATQSTTVKQDMRYYPRIQARSPLSYDHHVQASTFENSDKVANELKEEKQQAFRSDTSRRSSAKSSPINYKFNC</sequence>
<comment type="caution">
    <text evidence="1">The sequence shown here is derived from an EMBL/GenBank/DDBJ whole genome shotgun (WGS) entry which is preliminary data.</text>
</comment>
<keyword evidence="2" id="KW-1185">Reference proteome</keyword>
<accession>A0ACB8KLE7</accession>
<protein>
    <submittedName>
        <fullName evidence="1">Uncharacterized protein</fullName>
    </submittedName>
</protein>